<reference evidence="3" key="1">
    <citation type="submission" date="2017-04" db="EMBL/GenBank/DDBJ databases">
        <title>Function of individual gut microbiota members based on whole genome sequencing of pure cultures obtained from chicken caecum.</title>
        <authorList>
            <person name="Medvecky M."/>
            <person name="Cejkova D."/>
            <person name="Polansky O."/>
            <person name="Karasova D."/>
            <person name="Kubasova T."/>
            <person name="Cizek A."/>
            <person name="Rychlik I."/>
        </authorList>
    </citation>
    <scope>NUCLEOTIDE SEQUENCE [LARGE SCALE GENOMIC DNA]</scope>
    <source>
        <strain evidence="3">An149</strain>
    </source>
</reference>
<proteinExistence type="predicted"/>
<evidence type="ECO:0000313" key="2">
    <source>
        <dbReference type="EMBL" id="OUQ06184.1"/>
    </source>
</evidence>
<evidence type="ECO:0000313" key="3">
    <source>
        <dbReference type="Proteomes" id="UP000196258"/>
    </source>
</evidence>
<sequence length="133" mass="15037">MARPAYNYTVAETHRGKIYIPYLGVEIKGYSTLFSAILGFFTITAIVGFPLSFLFGSNSYFIGIAVAVFAVAVAITYSNEVNNETGRTRLKEFYYLNVKKYRYVYDSNGIKHYLKPKQKGVVFINACRVGTRI</sequence>
<dbReference type="Proteomes" id="UP000196258">
    <property type="component" value="Unassembled WGS sequence"/>
</dbReference>
<feature type="transmembrane region" description="Helical" evidence="1">
    <location>
        <begin position="60"/>
        <end position="79"/>
    </location>
</feature>
<protein>
    <submittedName>
        <fullName evidence="2">Uncharacterized protein</fullName>
    </submittedName>
</protein>
<keyword evidence="1" id="KW-0812">Transmembrane</keyword>
<organism evidence="2 3">
    <name type="scientific">Thomasclavelia spiroformis</name>
    <dbReference type="NCBI Taxonomy" id="29348"/>
    <lineage>
        <taxon>Bacteria</taxon>
        <taxon>Bacillati</taxon>
        <taxon>Bacillota</taxon>
        <taxon>Erysipelotrichia</taxon>
        <taxon>Erysipelotrichales</taxon>
        <taxon>Coprobacillaceae</taxon>
        <taxon>Thomasclavelia</taxon>
    </lineage>
</organism>
<gene>
    <name evidence="2" type="ORF">B5E91_02630</name>
</gene>
<accession>A0A1Y4QLL9</accession>
<name>A0A1Y4QLL9_9FIRM</name>
<dbReference type="AlphaFoldDB" id="A0A1Y4QLL9"/>
<comment type="caution">
    <text evidence="2">The sequence shown here is derived from an EMBL/GenBank/DDBJ whole genome shotgun (WGS) entry which is preliminary data.</text>
</comment>
<dbReference type="RefSeq" id="WP_087254716.1">
    <property type="nucleotide sequence ID" value="NZ_JAGZXW010000026.1"/>
</dbReference>
<keyword evidence="1" id="KW-0472">Membrane</keyword>
<feature type="transmembrane region" description="Helical" evidence="1">
    <location>
        <begin position="33"/>
        <end position="54"/>
    </location>
</feature>
<keyword evidence="1" id="KW-1133">Transmembrane helix</keyword>
<dbReference type="EMBL" id="NFLB01000002">
    <property type="protein sequence ID" value="OUQ06184.1"/>
    <property type="molecule type" value="Genomic_DNA"/>
</dbReference>
<evidence type="ECO:0000256" key="1">
    <source>
        <dbReference type="SAM" id="Phobius"/>
    </source>
</evidence>